<gene>
    <name evidence="1" type="ORF">EQ812_12810</name>
</gene>
<accession>A0A4Q9W1I6</accession>
<dbReference type="AlphaFoldDB" id="A0A4Q9W1I6"/>
<evidence type="ECO:0000313" key="2">
    <source>
        <dbReference type="Proteomes" id="UP000293637"/>
    </source>
</evidence>
<comment type="caution">
    <text evidence="1">The sequence shown here is derived from an EMBL/GenBank/DDBJ whole genome shotgun (WGS) entry which is preliminary data.</text>
</comment>
<proteinExistence type="predicted"/>
<sequence>MKILFVVNNFNFGGPQKSLLNLIYELKDTNTEIDIIILNQEDTLTKYLPKYVNVKTISSKFSILMLNKNNLIQNMLKNLISPKLVFNAFIFMSKSQLNLHNNTKAKQKFWI</sequence>
<name>A0A4Q9W1I6_STALU</name>
<reference evidence="1 2" key="1">
    <citation type="journal article" date="2019" name="Sci. Transl. Med.">
        <title>Quorum sensing between bacterial species on the skin protects against epidermal injury in atopic dermatitis.</title>
        <authorList>
            <person name="Williams M.R."/>
        </authorList>
    </citation>
    <scope>NUCLEOTIDE SEQUENCE [LARGE SCALE GENOMIC DNA]</scope>
    <source>
        <strain evidence="1 2">E7</strain>
    </source>
</reference>
<dbReference type="Proteomes" id="UP000293637">
    <property type="component" value="Unassembled WGS sequence"/>
</dbReference>
<evidence type="ECO:0000313" key="1">
    <source>
        <dbReference type="EMBL" id="TBW68687.1"/>
    </source>
</evidence>
<dbReference type="EMBL" id="SCHB01000095">
    <property type="protein sequence ID" value="TBW68687.1"/>
    <property type="molecule type" value="Genomic_DNA"/>
</dbReference>
<feature type="non-terminal residue" evidence="1">
    <location>
        <position position="111"/>
    </location>
</feature>
<organism evidence="1 2">
    <name type="scientific">Staphylococcus lugdunensis</name>
    <dbReference type="NCBI Taxonomy" id="28035"/>
    <lineage>
        <taxon>Bacteria</taxon>
        <taxon>Bacillati</taxon>
        <taxon>Bacillota</taxon>
        <taxon>Bacilli</taxon>
        <taxon>Bacillales</taxon>
        <taxon>Staphylococcaceae</taxon>
        <taxon>Staphylococcus</taxon>
    </lineage>
</organism>
<protein>
    <submittedName>
        <fullName evidence="1">Uncharacterized protein</fullName>
    </submittedName>
</protein>